<dbReference type="InterPro" id="IPR004681">
    <property type="entry name" value="TRAP_DctM"/>
</dbReference>
<evidence type="ECO:0000256" key="7">
    <source>
        <dbReference type="RuleBase" id="RU369079"/>
    </source>
</evidence>
<proteinExistence type="predicted"/>
<protein>
    <submittedName>
        <fullName evidence="10">TRAP dicarboxylate transporter subunit DctM</fullName>
    </submittedName>
</protein>
<evidence type="ECO:0000256" key="1">
    <source>
        <dbReference type="ARBA" id="ARBA00004429"/>
    </source>
</evidence>
<keyword evidence="7" id="KW-0813">Transport</keyword>
<keyword evidence="2" id="KW-1003">Cell membrane</keyword>
<feature type="transmembrane region" description="Helical" evidence="8">
    <location>
        <begin position="93"/>
        <end position="124"/>
    </location>
</feature>
<evidence type="ECO:0000313" key="11">
    <source>
        <dbReference type="Proteomes" id="UP000198559"/>
    </source>
</evidence>
<gene>
    <name evidence="10" type="ORF">BAZSYMB_SCAFFOLD00004_49</name>
</gene>
<comment type="function">
    <text evidence="7">Part of the tripartite ATP-independent periplasmic (TRAP) transport system.</text>
</comment>
<sequence>MIGLIMFAVTLILLMVGFPVAFTFAGVAVIFGVLTQGVDLFGFMPYRIMSVMQNTILMAVPLFIFMGVVLQRTKLAEQLLEAMGDLFGNVRGGLAVSTILVGSLLAASTGVVGASVVAMGVFLYQ</sequence>
<reference evidence="11" key="1">
    <citation type="submission" date="2016-06" db="EMBL/GenBank/DDBJ databases">
        <authorList>
            <person name="Petersen J."/>
            <person name="Sayavedra L."/>
        </authorList>
    </citation>
    <scope>NUCLEOTIDE SEQUENCE [LARGE SCALE GENOMIC DNA]</scope>
    <source>
        <strain evidence="11">BazSymB</strain>
    </source>
</reference>
<keyword evidence="3 7" id="KW-0997">Cell inner membrane</keyword>
<feature type="transmembrane region" description="Helical" evidence="8">
    <location>
        <begin position="55"/>
        <end position="73"/>
    </location>
</feature>
<dbReference type="STRING" id="235205.BAZSYMB_SCAFFOLD00004_49"/>
<keyword evidence="6 8" id="KW-0472">Membrane</keyword>
<accession>A0A1H6JFA3</accession>
<feature type="transmembrane region" description="Helical" evidence="8">
    <location>
        <begin position="6"/>
        <end position="34"/>
    </location>
</feature>
<keyword evidence="5 8" id="KW-1133">Transmembrane helix</keyword>
<dbReference type="AlphaFoldDB" id="A0A1H6JFA3"/>
<comment type="subcellular location">
    <subcellularLocation>
        <location evidence="1 7">Cell inner membrane</location>
        <topology evidence="1 7">Multi-pass membrane protein</topology>
    </subcellularLocation>
</comment>
<organism evidence="10 11">
    <name type="scientific">Bathymodiolus azoricus thioautotrophic gill symbiont</name>
    <dbReference type="NCBI Taxonomy" id="235205"/>
    <lineage>
        <taxon>Bacteria</taxon>
        <taxon>Pseudomonadati</taxon>
        <taxon>Pseudomonadota</taxon>
        <taxon>Gammaproteobacteria</taxon>
        <taxon>sulfur-oxidizing symbionts</taxon>
    </lineage>
</organism>
<evidence type="ECO:0000256" key="5">
    <source>
        <dbReference type="ARBA" id="ARBA00022989"/>
    </source>
</evidence>
<dbReference type="InterPro" id="IPR010656">
    <property type="entry name" value="DctM"/>
</dbReference>
<dbReference type="GO" id="GO:0022857">
    <property type="term" value="F:transmembrane transporter activity"/>
    <property type="evidence" value="ECO:0007669"/>
    <property type="project" value="UniProtKB-UniRule"/>
</dbReference>
<evidence type="ECO:0000256" key="2">
    <source>
        <dbReference type="ARBA" id="ARBA00022475"/>
    </source>
</evidence>
<evidence type="ECO:0000256" key="6">
    <source>
        <dbReference type="ARBA" id="ARBA00023136"/>
    </source>
</evidence>
<dbReference type="Pfam" id="PF06808">
    <property type="entry name" value="DctM"/>
    <property type="match status" value="1"/>
</dbReference>
<dbReference type="Proteomes" id="UP000198559">
    <property type="component" value="Unassembled WGS sequence"/>
</dbReference>
<evidence type="ECO:0000256" key="8">
    <source>
        <dbReference type="SAM" id="Phobius"/>
    </source>
</evidence>
<feature type="domain" description="TRAP C4-dicarboxylate transport system permease DctM subunit" evidence="9">
    <location>
        <begin position="8"/>
        <end position="123"/>
    </location>
</feature>
<dbReference type="PANTHER" id="PTHR33362:SF7">
    <property type="entry name" value="SLL1103 PROTEIN"/>
    <property type="match status" value="1"/>
</dbReference>
<dbReference type="PANTHER" id="PTHR33362">
    <property type="entry name" value="SIALIC ACID TRAP TRANSPORTER PERMEASE PROTEIN SIAT-RELATED"/>
    <property type="match status" value="1"/>
</dbReference>
<evidence type="ECO:0000256" key="4">
    <source>
        <dbReference type="ARBA" id="ARBA00022692"/>
    </source>
</evidence>
<evidence type="ECO:0000313" key="10">
    <source>
        <dbReference type="EMBL" id="SEH57759.1"/>
    </source>
</evidence>
<dbReference type="GO" id="GO:0005886">
    <property type="term" value="C:plasma membrane"/>
    <property type="evidence" value="ECO:0007669"/>
    <property type="project" value="UniProtKB-SubCell"/>
</dbReference>
<name>A0A1H6JFA3_9GAMM</name>
<dbReference type="EMBL" id="CVUD02000032">
    <property type="protein sequence ID" value="SEH57759.1"/>
    <property type="molecule type" value="Genomic_DNA"/>
</dbReference>
<evidence type="ECO:0000259" key="9">
    <source>
        <dbReference type="Pfam" id="PF06808"/>
    </source>
</evidence>
<evidence type="ECO:0000256" key="3">
    <source>
        <dbReference type="ARBA" id="ARBA00022519"/>
    </source>
</evidence>
<keyword evidence="4 8" id="KW-0812">Transmembrane</keyword>